<dbReference type="Gene3D" id="1.10.10.10">
    <property type="entry name" value="Winged helix-like DNA-binding domain superfamily/Winged helix DNA-binding domain"/>
    <property type="match status" value="1"/>
</dbReference>
<dbReference type="PANTHER" id="PTHR43736">
    <property type="entry name" value="ADP-RIBOSE PYROPHOSPHATASE"/>
    <property type="match status" value="1"/>
</dbReference>
<dbReference type="InterPro" id="IPR000086">
    <property type="entry name" value="NUDIX_hydrolase_dom"/>
</dbReference>
<keyword evidence="3" id="KW-1185">Reference proteome</keyword>
<dbReference type="InterPro" id="IPR036390">
    <property type="entry name" value="WH_DNA-bd_sf"/>
</dbReference>
<organism evidence="2 3">
    <name type="scientific">Plebeiibacterium marinum</name>
    <dbReference type="NCBI Taxonomy" id="2992111"/>
    <lineage>
        <taxon>Bacteria</taxon>
        <taxon>Pseudomonadati</taxon>
        <taxon>Bacteroidota</taxon>
        <taxon>Bacteroidia</taxon>
        <taxon>Marinilabiliales</taxon>
        <taxon>Marinilabiliaceae</taxon>
        <taxon>Plebeiibacterium</taxon>
    </lineage>
</organism>
<dbReference type="AlphaFoldDB" id="A0AAE3MEI8"/>
<dbReference type="PANTHER" id="PTHR43736:SF4">
    <property type="entry name" value="SLR1690 PROTEIN"/>
    <property type="match status" value="1"/>
</dbReference>
<dbReference type="PROSITE" id="PS51462">
    <property type="entry name" value="NUDIX"/>
    <property type="match status" value="1"/>
</dbReference>
<dbReference type="Proteomes" id="UP001207408">
    <property type="component" value="Unassembled WGS sequence"/>
</dbReference>
<proteinExistence type="predicted"/>
<dbReference type="Pfam" id="PF00293">
    <property type="entry name" value="NUDIX"/>
    <property type="match status" value="1"/>
</dbReference>
<reference evidence="2" key="1">
    <citation type="submission" date="2022-10" db="EMBL/GenBank/DDBJ databases">
        <authorList>
            <person name="Yu W.X."/>
        </authorList>
    </citation>
    <scope>NUCLEOTIDE SEQUENCE</scope>
    <source>
        <strain evidence="2">D04</strain>
    </source>
</reference>
<dbReference type="SUPFAM" id="SSF55811">
    <property type="entry name" value="Nudix"/>
    <property type="match status" value="1"/>
</dbReference>
<sequence>MFYMGEKYNKFSKYFVAVDCVIFGYEDGDLKLLLYHRGFEPAKGMWSLMGGFVGEKESSDTAARRILKNITGLEDIFLEQVEVFTEPERDTEDRVVSIIYYALIRIDKHNSDKVRENGAHWWSMKSLPDFIFDHKEMVNKALEKLQLKAGMELVGSELLPDKFTLLQLRRLYEAIFQKELDTGNFRKKVLSLKVLQRLDEKNTTESRRGAYYFKFIEGAKEKSFDRIVKI</sequence>
<dbReference type="InterPro" id="IPR036388">
    <property type="entry name" value="WH-like_DNA-bd_sf"/>
</dbReference>
<evidence type="ECO:0000313" key="3">
    <source>
        <dbReference type="Proteomes" id="UP001207408"/>
    </source>
</evidence>
<gene>
    <name evidence="2" type="ORF">OM074_11985</name>
</gene>
<dbReference type="InterPro" id="IPR054105">
    <property type="entry name" value="WHD_NrtR"/>
</dbReference>
<evidence type="ECO:0000259" key="1">
    <source>
        <dbReference type="PROSITE" id="PS51462"/>
    </source>
</evidence>
<evidence type="ECO:0000313" key="2">
    <source>
        <dbReference type="EMBL" id="MCW3806344.1"/>
    </source>
</evidence>
<dbReference type="EMBL" id="JAPDPI010000023">
    <property type="protein sequence ID" value="MCW3806344.1"/>
    <property type="molecule type" value="Genomic_DNA"/>
</dbReference>
<accession>A0AAE3MEI8</accession>
<protein>
    <submittedName>
        <fullName evidence="2">NUDIX domain-containing protein</fullName>
    </submittedName>
</protein>
<feature type="domain" description="Nudix hydrolase" evidence="1">
    <location>
        <begin position="13"/>
        <end position="146"/>
    </location>
</feature>
<dbReference type="CDD" id="cd18873">
    <property type="entry name" value="NUDIX_NadM_like"/>
    <property type="match status" value="1"/>
</dbReference>
<comment type="caution">
    <text evidence="2">The sequence shown here is derived from an EMBL/GenBank/DDBJ whole genome shotgun (WGS) entry which is preliminary data.</text>
</comment>
<dbReference type="Pfam" id="PF21906">
    <property type="entry name" value="WHD_NrtR"/>
    <property type="match status" value="1"/>
</dbReference>
<dbReference type="Gene3D" id="3.90.79.10">
    <property type="entry name" value="Nucleoside Triphosphate Pyrophosphohydrolase"/>
    <property type="match status" value="1"/>
</dbReference>
<dbReference type="InterPro" id="IPR015797">
    <property type="entry name" value="NUDIX_hydrolase-like_dom_sf"/>
</dbReference>
<name>A0AAE3MEI8_9BACT</name>
<dbReference type="SUPFAM" id="SSF46785">
    <property type="entry name" value="Winged helix' DNA-binding domain"/>
    <property type="match status" value="1"/>
</dbReference>